<evidence type="ECO:0000313" key="4">
    <source>
        <dbReference type="EMBL" id="CAD2220018.1"/>
    </source>
</evidence>
<proteinExistence type="predicted"/>
<dbReference type="Gene3D" id="3.80.10.10">
    <property type="entry name" value="Ribonuclease Inhibitor"/>
    <property type="match status" value="3"/>
</dbReference>
<keyword evidence="5" id="KW-1185">Reference proteome</keyword>
<evidence type="ECO:0000256" key="2">
    <source>
        <dbReference type="ARBA" id="ARBA00022737"/>
    </source>
</evidence>
<dbReference type="SMART" id="SM00369">
    <property type="entry name" value="LRR_TYP"/>
    <property type="match status" value="4"/>
</dbReference>
<dbReference type="InterPro" id="IPR001611">
    <property type="entry name" value="Leu-rich_rpt"/>
</dbReference>
<keyword evidence="1" id="KW-0433">Leucine-rich repeat</keyword>
<sequence>MGCFNSSPKGDKGDSTKKKTDPKADKKEAGKDSAKAANSKPTKKDSAKDTVRDKESIPAPSKRSSAVQKSGEGGAEVMHKLGDGLLEGAMFGVGVHVGREGNVDLTGRNLDFLGNSLIKMINEDGLGRSAKSLTLTNNALYTIGKEIILLKNLEEIEMNSNRFTHLPEALTLLKKLRRIDVSNNPITPVGFGVLLRLDTLTSLTVKDCQLKQVPDTILSMGPNLVELDLSDNPDIKINESNFGKLKIEVLKIANTGLRGQNLPGGVKVVRTIKSLDISNNAFTFDEDNDNFFGRYMPDTLKELQIRKLGLTSVPQVIARLKLLTSLDLSENPIETLDVLAGRLVKRMSKLSSGGSSTNLEGKGAQVTERNTSSYKDNDPLTANKEDDGLSDDKASNSSRVSISKVSKIGMISSVAQTLPLKKLLLRECGLRTVPKYFHKMTNLEELDLSDNYYLDDPNMTLFSLQKLKKLNITGCPFADNPATARNEWFDIAKLSMLRDLKWERWKVAHNMSPYRTKIPIEICGMQLSSINEVALRKNLFTGNTITTISNLLRDGYFKVDLSVDENVVFSHFEAIKLFKNFKKFFFPDDSTVKHPAPKGTKAEPVVQGNDLGQLHLKIAISRYIFFLAVQAANYDAVIIPPPDVMIIHYAQLTIAPAKYRIDCEAICGRILNCNYRNYFIEEKKNANAAKGTVAASKKIWNLMVRSAQSNLQWLRYDFWDRRTKGTKTTAPQSLLLSLPTDTGGATVDEVLANTNELRQMDSAHDLSNVLDPAISSHFDDQATEVFAESLVSFFRINEHLLQYEGALVNISLDWNRYVQYLALYALRVSAHRVDSMVFEPNYESDLFAPQIPCRVPSLLGPHYDLLNNESFGDPSKYLPQPAPSFLSEPGSDGTASTAPKRSVSVIKKEKQRREAMEGMSVNPVPTIGITLLLFAHRTFHVKYFQTLTLLGIEDQDIHWESSDSAIKATESAWRSLFDEAYVGALEKGETFVCEDGPYNPILPNAAFKATSPEKMHTFVKDATPSKGILSGPKDGKKPKRSVTLCCGDTEHGVF</sequence>
<protein>
    <submittedName>
        <fullName evidence="4">Leucine rich repeat, putative</fullName>
    </submittedName>
</protein>
<evidence type="ECO:0000313" key="5">
    <source>
        <dbReference type="Proteomes" id="UP000515908"/>
    </source>
</evidence>
<evidence type="ECO:0000256" key="1">
    <source>
        <dbReference type="ARBA" id="ARBA00022614"/>
    </source>
</evidence>
<dbReference type="InterPro" id="IPR003591">
    <property type="entry name" value="Leu-rich_rpt_typical-subtyp"/>
</dbReference>
<dbReference type="VEuPathDB" id="TriTrypDB:ADEAN_000753200"/>
<dbReference type="InterPro" id="IPR050216">
    <property type="entry name" value="LRR_domain-containing"/>
</dbReference>
<feature type="compositionally biased region" description="Basic and acidic residues" evidence="3">
    <location>
        <begin position="42"/>
        <end position="56"/>
    </location>
</feature>
<dbReference type="SUPFAM" id="SSF52058">
    <property type="entry name" value="L domain-like"/>
    <property type="match status" value="1"/>
</dbReference>
<dbReference type="Pfam" id="PF13855">
    <property type="entry name" value="LRR_8"/>
    <property type="match status" value="1"/>
</dbReference>
<dbReference type="EMBL" id="LR877160">
    <property type="protein sequence ID" value="CAD2220018.1"/>
    <property type="molecule type" value="Genomic_DNA"/>
</dbReference>
<dbReference type="Proteomes" id="UP000515908">
    <property type="component" value="Chromosome 16"/>
</dbReference>
<dbReference type="GO" id="GO:0005737">
    <property type="term" value="C:cytoplasm"/>
    <property type="evidence" value="ECO:0007669"/>
    <property type="project" value="TreeGrafter"/>
</dbReference>
<organism evidence="4 5">
    <name type="scientific">Angomonas deanei</name>
    <dbReference type="NCBI Taxonomy" id="59799"/>
    <lineage>
        <taxon>Eukaryota</taxon>
        <taxon>Discoba</taxon>
        <taxon>Euglenozoa</taxon>
        <taxon>Kinetoplastea</taxon>
        <taxon>Metakinetoplastina</taxon>
        <taxon>Trypanosomatida</taxon>
        <taxon>Trypanosomatidae</taxon>
        <taxon>Strigomonadinae</taxon>
        <taxon>Angomonas</taxon>
    </lineage>
</organism>
<dbReference type="AlphaFoldDB" id="A0A7G2CJH6"/>
<feature type="compositionally biased region" description="Basic and acidic residues" evidence="3">
    <location>
        <begin position="9"/>
        <end position="34"/>
    </location>
</feature>
<keyword evidence="2" id="KW-0677">Repeat</keyword>
<dbReference type="PROSITE" id="PS51450">
    <property type="entry name" value="LRR"/>
    <property type="match status" value="1"/>
</dbReference>
<dbReference type="PANTHER" id="PTHR48051:SF54">
    <property type="entry name" value="LEUCINE-RICH REPEAT-CONTAINING PROTEIN"/>
    <property type="match status" value="1"/>
</dbReference>
<feature type="compositionally biased region" description="Basic and acidic residues" evidence="3">
    <location>
        <begin position="375"/>
        <end position="394"/>
    </location>
</feature>
<gene>
    <name evidence="4" type="ORF">ADEAN_000753200</name>
</gene>
<feature type="region of interest" description="Disordered" evidence="3">
    <location>
        <begin position="351"/>
        <end position="396"/>
    </location>
</feature>
<accession>A0A7G2CJH6</accession>
<feature type="region of interest" description="Disordered" evidence="3">
    <location>
        <begin position="882"/>
        <end position="906"/>
    </location>
</feature>
<dbReference type="InterPro" id="IPR032675">
    <property type="entry name" value="LRR_dom_sf"/>
</dbReference>
<feature type="region of interest" description="Disordered" evidence="3">
    <location>
        <begin position="1"/>
        <end position="73"/>
    </location>
</feature>
<reference evidence="4 5" key="1">
    <citation type="submission" date="2020-08" db="EMBL/GenBank/DDBJ databases">
        <authorList>
            <person name="Newling K."/>
            <person name="Davey J."/>
            <person name="Forrester S."/>
        </authorList>
    </citation>
    <scope>NUCLEOTIDE SEQUENCE [LARGE SCALE GENOMIC DNA]</scope>
    <source>
        <strain evidence="5">Crithidia deanei Carvalho (ATCC PRA-265)</strain>
    </source>
</reference>
<name>A0A7G2CJH6_9TRYP</name>
<dbReference type="PANTHER" id="PTHR48051">
    <property type="match status" value="1"/>
</dbReference>
<evidence type="ECO:0000256" key="3">
    <source>
        <dbReference type="SAM" id="MobiDB-lite"/>
    </source>
</evidence>